<proteinExistence type="inferred from homology"/>
<dbReference type="GO" id="GO:0005634">
    <property type="term" value="C:nucleus"/>
    <property type="evidence" value="ECO:0007669"/>
    <property type="project" value="TreeGrafter"/>
</dbReference>
<dbReference type="Gene3D" id="3.40.50.1220">
    <property type="entry name" value="TPP-binding domain"/>
    <property type="match status" value="1"/>
</dbReference>
<dbReference type="GO" id="GO:0005829">
    <property type="term" value="C:cytosol"/>
    <property type="evidence" value="ECO:0007669"/>
    <property type="project" value="TreeGrafter"/>
</dbReference>
<comment type="similarity">
    <text evidence="2">Belongs to the TPP enzyme family.</text>
</comment>
<evidence type="ECO:0000256" key="4">
    <source>
        <dbReference type="ARBA" id="ARBA00022793"/>
    </source>
</evidence>
<protein>
    <submittedName>
        <fullName evidence="8">Pyruvate decarboxylase</fullName>
    </submittedName>
</protein>
<dbReference type="InterPro" id="IPR029035">
    <property type="entry name" value="DHS-like_NAD/FAD-binding_dom"/>
</dbReference>
<evidence type="ECO:0000256" key="3">
    <source>
        <dbReference type="ARBA" id="ARBA00022723"/>
    </source>
</evidence>
<evidence type="ECO:0000256" key="6">
    <source>
        <dbReference type="ARBA" id="ARBA00023052"/>
    </source>
</evidence>
<dbReference type="CDD" id="cd07038">
    <property type="entry name" value="TPP_PYR_PDC_IPDC_like"/>
    <property type="match status" value="1"/>
</dbReference>
<name>A0A367Y0S4_9ASCO</name>
<dbReference type="PANTHER" id="PTHR43452:SF30">
    <property type="entry name" value="PYRUVATE DECARBOXYLASE ISOZYME 1-RELATED"/>
    <property type="match status" value="1"/>
</dbReference>
<gene>
    <name evidence="8" type="primary">PDC11_3</name>
    <name evidence="8" type="ORF">Cantr_07267</name>
</gene>
<accession>A0A367Y0S4</accession>
<sequence length="316" mass="34696">MSELSLGRYIFERLYQLSIRTVFGVPGDFNLTLLDKIYETEAVHGKELSALNGIAGSYAEHVGVVHIVGTPSNEAQNKKMILHHTLGNGDFTVFHRMSESICETTAFLNDIETACSEIDRAQLDQTIDLSLVPNDEAAQNEVIERVLAMIEKSERPSSWYFDEGGVGEDMSDPSVFSKLVIKLSTGNSIASRYGGVTLDRYLNRNQNAVESADLVLSCGALLSDFNTGSFSYSIATKNVVEFHSNHTKIRQAIYPGQDERSHTGVEFQGWFFGEHFTPQVVPKLKLVNTPASSGTPLTRIGSGLVLVHGSEKAMSL</sequence>
<dbReference type="Proteomes" id="UP000253472">
    <property type="component" value="Unassembled WGS sequence"/>
</dbReference>
<evidence type="ECO:0000256" key="5">
    <source>
        <dbReference type="ARBA" id="ARBA00022842"/>
    </source>
</evidence>
<dbReference type="GO" id="GO:0000949">
    <property type="term" value="P:aromatic amino acid family catabolic process to alcohol via Ehrlich pathway"/>
    <property type="evidence" value="ECO:0007669"/>
    <property type="project" value="TreeGrafter"/>
</dbReference>
<comment type="caution">
    <text evidence="8">The sequence shown here is derived from an EMBL/GenBank/DDBJ whole genome shotgun (WGS) entry which is preliminary data.</text>
</comment>
<reference evidence="8 9" key="1">
    <citation type="submission" date="2018-06" db="EMBL/GenBank/DDBJ databases">
        <title>Whole genome sequencing of Candida tropicalis (genome annotated by CSBL at Korea University).</title>
        <authorList>
            <person name="Ahn J."/>
        </authorList>
    </citation>
    <scope>NUCLEOTIDE SEQUENCE [LARGE SCALE GENOMIC DNA]</scope>
    <source>
        <strain evidence="8 9">ATCC 20962</strain>
    </source>
</reference>
<dbReference type="InterPro" id="IPR047213">
    <property type="entry name" value="TPP_PYR_PDC_IPDC-like"/>
</dbReference>
<evidence type="ECO:0000313" key="8">
    <source>
        <dbReference type="EMBL" id="RCK59444.1"/>
    </source>
</evidence>
<evidence type="ECO:0000256" key="1">
    <source>
        <dbReference type="ARBA" id="ARBA00001964"/>
    </source>
</evidence>
<dbReference type="InterPro" id="IPR012110">
    <property type="entry name" value="PDC/IPDC-like"/>
</dbReference>
<evidence type="ECO:0000313" key="9">
    <source>
        <dbReference type="Proteomes" id="UP000253472"/>
    </source>
</evidence>
<dbReference type="EMBL" id="QLNQ01000027">
    <property type="protein sequence ID" value="RCK59444.1"/>
    <property type="molecule type" value="Genomic_DNA"/>
</dbReference>
<dbReference type="AlphaFoldDB" id="A0A367Y0S4"/>
<dbReference type="STRING" id="5486.A0A367Y0S4"/>
<keyword evidence="5" id="KW-0460">Magnesium</keyword>
<dbReference type="SUPFAM" id="SSF52518">
    <property type="entry name" value="Thiamin diphosphate-binding fold (THDP-binding)"/>
    <property type="match status" value="1"/>
</dbReference>
<comment type="cofactor">
    <cofactor evidence="1">
        <name>thiamine diphosphate</name>
        <dbReference type="ChEBI" id="CHEBI:58937"/>
    </cofactor>
</comment>
<organism evidence="8 9">
    <name type="scientific">Candida viswanathii</name>
    <dbReference type="NCBI Taxonomy" id="5486"/>
    <lineage>
        <taxon>Eukaryota</taxon>
        <taxon>Fungi</taxon>
        <taxon>Dikarya</taxon>
        <taxon>Ascomycota</taxon>
        <taxon>Saccharomycotina</taxon>
        <taxon>Pichiomycetes</taxon>
        <taxon>Debaryomycetaceae</taxon>
        <taxon>Candida/Lodderomyces clade</taxon>
        <taxon>Candida</taxon>
    </lineage>
</organism>
<dbReference type="OrthoDB" id="3970464at2759"/>
<keyword evidence="3" id="KW-0479">Metal-binding</keyword>
<dbReference type="PANTHER" id="PTHR43452">
    <property type="entry name" value="PYRUVATE DECARBOXYLASE"/>
    <property type="match status" value="1"/>
</dbReference>
<keyword evidence="7" id="KW-0456">Lyase</keyword>
<dbReference type="GO" id="GO:0046872">
    <property type="term" value="F:metal ion binding"/>
    <property type="evidence" value="ECO:0007669"/>
    <property type="project" value="UniProtKB-KW"/>
</dbReference>
<dbReference type="SUPFAM" id="SSF52467">
    <property type="entry name" value="DHS-like NAD/FAD-binding domain"/>
    <property type="match status" value="1"/>
</dbReference>
<dbReference type="InterPro" id="IPR029061">
    <property type="entry name" value="THDP-binding"/>
</dbReference>
<keyword evidence="6" id="KW-0786">Thiamine pyrophosphate</keyword>
<keyword evidence="8" id="KW-0670">Pyruvate</keyword>
<evidence type="ECO:0000256" key="7">
    <source>
        <dbReference type="ARBA" id="ARBA00023239"/>
    </source>
</evidence>
<keyword evidence="9" id="KW-1185">Reference proteome</keyword>
<dbReference type="Gene3D" id="3.40.50.970">
    <property type="match status" value="2"/>
</dbReference>
<evidence type="ECO:0000256" key="2">
    <source>
        <dbReference type="ARBA" id="ARBA00007812"/>
    </source>
</evidence>
<dbReference type="GO" id="GO:0004737">
    <property type="term" value="F:pyruvate decarboxylase activity"/>
    <property type="evidence" value="ECO:0007669"/>
    <property type="project" value="TreeGrafter"/>
</dbReference>
<keyword evidence="4" id="KW-0210">Decarboxylase</keyword>